<dbReference type="GeneID" id="19300742"/>
<dbReference type="KEGG" id="gtr:GLOTRDRAFT_121404"/>
<evidence type="ECO:0000313" key="1">
    <source>
        <dbReference type="EMBL" id="EPQ55110.1"/>
    </source>
</evidence>
<name>S7RL62_GLOTA</name>
<proteinExistence type="predicted"/>
<dbReference type="RefSeq" id="XP_007866277.1">
    <property type="nucleotide sequence ID" value="XM_007868086.1"/>
</dbReference>
<dbReference type="EMBL" id="KB469302">
    <property type="protein sequence ID" value="EPQ55110.1"/>
    <property type="molecule type" value="Genomic_DNA"/>
</dbReference>
<sequence length="170" mass="18523">MALVSLEESMEGRLRAYSRPKSKYKMRFADIPALIAALAAPALGITITSTWTITYIQTCPYIVYKPTPTTVPAVTETVSLPYTTTSTFSQIEYSLSDYSTIFYLPTPPVVPDPNATTYTTVVDYACTTTNTNDAYTIATPSPVYVGTTTLTEWAATKTVTDVYTTATVFG</sequence>
<reference evidence="1 2" key="1">
    <citation type="journal article" date="2012" name="Science">
        <title>The Paleozoic origin of enzymatic lignin decomposition reconstructed from 31 fungal genomes.</title>
        <authorList>
            <person name="Floudas D."/>
            <person name="Binder M."/>
            <person name="Riley R."/>
            <person name="Barry K."/>
            <person name="Blanchette R.A."/>
            <person name="Henrissat B."/>
            <person name="Martinez A.T."/>
            <person name="Otillar R."/>
            <person name="Spatafora J.W."/>
            <person name="Yadav J.S."/>
            <person name="Aerts A."/>
            <person name="Benoit I."/>
            <person name="Boyd A."/>
            <person name="Carlson A."/>
            <person name="Copeland A."/>
            <person name="Coutinho P.M."/>
            <person name="de Vries R.P."/>
            <person name="Ferreira P."/>
            <person name="Findley K."/>
            <person name="Foster B."/>
            <person name="Gaskell J."/>
            <person name="Glotzer D."/>
            <person name="Gorecki P."/>
            <person name="Heitman J."/>
            <person name="Hesse C."/>
            <person name="Hori C."/>
            <person name="Igarashi K."/>
            <person name="Jurgens J.A."/>
            <person name="Kallen N."/>
            <person name="Kersten P."/>
            <person name="Kohler A."/>
            <person name="Kuees U."/>
            <person name="Kumar T.K.A."/>
            <person name="Kuo A."/>
            <person name="LaButti K."/>
            <person name="Larrondo L.F."/>
            <person name="Lindquist E."/>
            <person name="Ling A."/>
            <person name="Lombard V."/>
            <person name="Lucas S."/>
            <person name="Lundell T."/>
            <person name="Martin R."/>
            <person name="McLaughlin D.J."/>
            <person name="Morgenstern I."/>
            <person name="Morin E."/>
            <person name="Murat C."/>
            <person name="Nagy L.G."/>
            <person name="Nolan M."/>
            <person name="Ohm R.A."/>
            <person name="Patyshakuliyeva A."/>
            <person name="Rokas A."/>
            <person name="Ruiz-Duenas F.J."/>
            <person name="Sabat G."/>
            <person name="Salamov A."/>
            <person name="Samejima M."/>
            <person name="Schmutz J."/>
            <person name="Slot J.C."/>
            <person name="St John F."/>
            <person name="Stenlid J."/>
            <person name="Sun H."/>
            <person name="Sun S."/>
            <person name="Syed K."/>
            <person name="Tsang A."/>
            <person name="Wiebenga A."/>
            <person name="Young D."/>
            <person name="Pisabarro A."/>
            <person name="Eastwood D.C."/>
            <person name="Martin F."/>
            <person name="Cullen D."/>
            <person name="Grigoriev I.V."/>
            <person name="Hibbett D.S."/>
        </authorList>
    </citation>
    <scope>NUCLEOTIDE SEQUENCE [LARGE SCALE GENOMIC DNA]</scope>
    <source>
        <strain evidence="1 2">ATCC 11539</strain>
    </source>
</reference>
<dbReference type="AlphaFoldDB" id="S7RL62"/>
<gene>
    <name evidence="1" type="ORF">GLOTRDRAFT_121404</name>
</gene>
<protein>
    <submittedName>
        <fullName evidence="1">Uncharacterized protein</fullName>
    </submittedName>
</protein>
<accession>S7RL62</accession>
<keyword evidence="2" id="KW-1185">Reference proteome</keyword>
<evidence type="ECO:0000313" key="2">
    <source>
        <dbReference type="Proteomes" id="UP000030669"/>
    </source>
</evidence>
<dbReference type="HOGENOM" id="CLU_1570806_0_0_1"/>
<organism evidence="1 2">
    <name type="scientific">Gloeophyllum trabeum (strain ATCC 11539 / FP-39264 / Madison 617)</name>
    <name type="common">Brown rot fungus</name>
    <dbReference type="NCBI Taxonomy" id="670483"/>
    <lineage>
        <taxon>Eukaryota</taxon>
        <taxon>Fungi</taxon>
        <taxon>Dikarya</taxon>
        <taxon>Basidiomycota</taxon>
        <taxon>Agaricomycotina</taxon>
        <taxon>Agaricomycetes</taxon>
        <taxon>Gloeophyllales</taxon>
        <taxon>Gloeophyllaceae</taxon>
        <taxon>Gloeophyllum</taxon>
    </lineage>
</organism>
<dbReference type="Proteomes" id="UP000030669">
    <property type="component" value="Unassembled WGS sequence"/>
</dbReference>